<sequence>MLRLPETLLALALPLLMAPDCVSYGNGEGRPNPIDPTDCVANLQECLSSDLFWEPGSVPGTSVCVDCRDRCRSLGVWPHRTTYGKDCRWWLYQIVFAGTAADECVDAGAHVDAGALP</sequence>
<accession>D0LRZ8</accession>
<protein>
    <submittedName>
        <fullName evidence="1">Uncharacterized protein</fullName>
    </submittedName>
</protein>
<dbReference type="Proteomes" id="UP000001880">
    <property type="component" value="Chromosome"/>
</dbReference>
<reference evidence="1 2" key="1">
    <citation type="journal article" date="2010" name="Stand. Genomic Sci.">
        <title>Complete genome sequence of Haliangium ochraceum type strain (SMP-2).</title>
        <authorList>
            <consortium name="US DOE Joint Genome Institute (JGI-PGF)"/>
            <person name="Ivanova N."/>
            <person name="Daum C."/>
            <person name="Lang E."/>
            <person name="Abt B."/>
            <person name="Kopitz M."/>
            <person name="Saunders E."/>
            <person name="Lapidus A."/>
            <person name="Lucas S."/>
            <person name="Glavina Del Rio T."/>
            <person name="Nolan M."/>
            <person name="Tice H."/>
            <person name="Copeland A."/>
            <person name="Cheng J.F."/>
            <person name="Chen F."/>
            <person name="Bruce D."/>
            <person name="Goodwin L."/>
            <person name="Pitluck S."/>
            <person name="Mavromatis K."/>
            <person name="Pati A."/>
            <person name="Mikhailova N."/>
            <person name="Chen A."/>
            <person name="Palaniappan K."/>
            <person name="Land M."/>
            <person name="Hauser L."/>
            <person name="Chang Y.J."/>
            <person name="Jeffries C.D."/>
            <person name="Detter J.C."/>
            <person name="Brettin T."/>
            <person name="Rohde M."/>
            <person name="Goker M."/>
            <person name="Bristow J."/>
            <person name="Markowitz V."/>
            <person name="Eisen J.A."/>
            <person name="Hugenholtz P."/>
            <person name="Kyrpides N.C."/>
            <person name="Klenk H.P."/>
        </authorList>
    </citation>
    <scope>NUCLEOTIDE SEQUENCE [LARGE SCALE GENOMIC DNA]</scope>
    <source>
        <strain evidence="2">DSM 14365 / CIP 107738 / JCM 11303 / AJ 13395 / SMP-2</strain>
    </source>
</reference>
<evidence type="ECO:0000313" key="1">
    <source>
        <dbReference type="EMBL" id="ACY13695.1"/>
    </source>
</evidence>
<evidence type="ECO:0000313" key="2">
    <source>
        <dbReference type="Proteomes" id="UP000001880"/>
    </source>
</evidence>
<dbReference type="AlphaFoldDB" id="D0LRZ8"/>
<organism evidence="1 2">
    <name type="scientific">Haliangium ochraceum (strain DSM 14365 / JCM 11303 / SMP-2)</name>
    <dbReference type="NCBI Taxonomy" id="502025"/>
    <lineage>
        <taxon>Bacteria</taxon>
        <taxon>Pseudomonadati</taxon>
        <taxon>Myxococcota</taxon>
        <taxon>Polyangia</taxon>
        <taxon>Haliangiales</taxon>
        <taxon>Kofleriaceae</taxon>
        <taxon>Haliangium</taxon>
    </lineage>
</organism>
<dbReference type="OrthoDB" id="5532966at2"/>
<dbReference type="STRING" id="502025.Hoch_1111"/>
<gene>
    <name evidence="1" type="ordered locus">Hoch_1111</name>
</gene>
<dbReference type="EMBL" id="CP001804">
    <property type="protein sequence ID" value="ACY13695.1"/>
    <property type="molecule type" value="Genomic_DNA"/>
</dbReference>
<keyword evidence="2" id="KW-1185">Reference proteome</keyword>
<dbReference type="HOGENOM" id="CLU_2246215_0_0_7"/>
<dbReference type="KEGG" id="hoh:Hoch_1111"/>
<proteinExistence type="predicted"/>
<name>D0LRZ8_HALO1</name>